<proteinExistence type="predicted"/>
<dbReference type="AlphaFoldDB" id="A0A1F6M915"/>
<dbReference type="EMBL" id="MFQD01000010">
    <property type="protein sequence ID" value="OGH68116.1"/>
    <property type="molecule type" value="Genomic_DNA"/>
</dbReference>
<organism evidence="1 2">
    <name type="scientific">Candidatus Magasanikbacteria bacterium RIFCSPHIGHO2_02_FULL_50_9b</name>
    <dbReference type="NCBI Taxonomy" id="1798682"/>
    <lineage>
        <taxon>Bacteria</taxon>
        <taxon>Candidatus Magasanikiibacteriota</taxon>
    </lineage>
</organism>
<evidence type="ECO:0000313" key="1">
    <source>
        <dbReference type="EMBL" id="OGH68116.1"/>
    </source>
</evidence>
<dbReference type="Proteomes" id="UP000176532">
    <property type="component" value="Unassembled WGS sequence"/>
</dbReference>
<gene>
    <name evidence="1" type="ORF">A3C15_03330</name>
</gene>
<protein>
    <submittedName>
        <fullName evidence="1">Uncharacterized protein</fullName>
    </submittedName>
</protein>
<comment type="caution">
    <text evidence="1">The sequence shown here is derived from an EMBL/GenBank/DDBJ whole genome shotgun (WGS) entry which is preliminary data.</text>
</comment>
<dbReference type="STRING" id="1798682.A3C15_03330"/>
<reference evidence="1 2" key="1">
    <citation type="journal article" date="2016" name="Nat. Commun.">
        <title>Thousands of microbial genomes shed light on interconnected biogeochemical processes in an aquifer system.</title>
        <authorList>
            <person name="Anantharaman K."/>
            <person name="Brown C.T."/>
            <person name="Hug L.A."/>
            <person name="Sharon I."/>
            <person name="Castelle C.J."/>
            <person name="Probst A.J."/>
            <person name="Thomas B.C."/>
            <person name="Singh A."/>
            <person name="Wilkins M.J."/>
            <person name="Karaoz U."/>
            <person name="Brodie E.L."/>
            <person name="Williams K.H."/>
            <person name="Hubbard S.S."/>
            <person name="Banfield J.F."/>
        </authorList>
    </citation>
    <scope>NUCLEOTIDE SEQUENCE [LARGE SCALE GENOMIC DNA]</scope>
</reference>
<sequence length="115" mass="12951">MRLKNRTIYTAAQMLRRWGVSFHETSDLRVQKMQREIRAVGGTIEFAIEQFPDGSWTAESKNIDGIITGGLTTRDMASLIKDAVFTYFGIPPHLCTDALLRAGDEPITSTQRVYV</sequence>
<evidence type="ECO:0000313" key="2">
    <source>
        <dbReference type="Proteomes" id="UP000176532"/>
    </source>
</evidence>
<name>A0A1F6M915_9BACT</name>
<accession>A0A1F6M915</accession>